<sequence>MRILKIATAAWQLLGATTGVLAQDRYPPDPTQGWLQRHTVTDRPRPVSGHDFDHRGMKKLRQMGDYGRGGHDFNRSYLTDRPCIWEDSHYWTSCDHFRIDFPIDKKDLNAQDAVLWGKDFAEVRVALPCKWSTPDIWQEIAVPGLPHRVYIQPGGNACTNPRGVIKAAKHDYIWIEYGNLTIQVSKRCRFHKEWALTRCLIPVRP</sequence>
<keyword evidence="4" id="KW-1185">Reference proteome</keyword>
<evidence type="ECO:0000256" key="1">
    <source>
        <dbReference type="SAM" id="SignalP"/>
    </source>
</evidence>
<dbReference type="EMBL" id="GL876967">
    <property type="protein sequence ID" value="KLU82965.1"/>
    <property type="molecule type" value="Genomic_DNA"/>
</dbReference>
<feature type="signal peptide" evidence="1">
    <location>
        <begin position="1"/>
        <end position="22"/>
    </location>
</feature>
<reference evidence="4" key="2">
    <citation type="submission" date="2010-05" db="EMBL/GenBank/DDBJ databases">
        <title>The genome sequence of Magnaporthe poae strain ATCC 64411.</title>
        <authorList>
            <person name="Ma L.-J."/>
            <person name="Dead R."/>
            <person name="Young S."/>
            <person name="Zeng Q."/>
            <person name="Koehrsen M."/>
            <person name="Alvarado L."/>
            <person name="Berlin A."/>
            <person name="Chapman S.B."/>
            <person name="Chen Z."/>
            <person name="Freedman E."/>
            <person name="Gellesch M."/>
            <person name="Goldberg J."/>
            <person name="Griggs A."/>
            <person name="Gujja S."/>
            <person name="Heilman E.R."/>
            <person name="Heiman D."/>
            <person name="Hepburn T."/>
            <person name="Howarth C."/>
            <person name="Jen D."/>
            <person name="Larson L."/>
            <person name="Mehta T."/>
            <person name="Neiman D."/>
            <person name="Pearson M."/>
            <person name="Roberts A."/>
            <person name="Saif S."/>
            <person name="Shea T."/>
            <person name="Shenoy N."/>
            <person name="Sisk P."/>
            <person name="Stolte C."/>
            <person name="Sykes S."/>
            <person name="Walk T."/>
            <person name="White J."/>
            <person name="Yandava C."/>
            <person name="Haas B."/>
            <person name="Nusbaum C."/>
            <person name="Birren B."/>
        </authorList>
    </citation>
    <scope>NUCLEOTIDE SEQUENCE [LARGE SCALE GENOMIC DNA]</scope>
    <source>
        <strain evidence="4">ATCC 64411 / 73-15</strain>
    </source>
</reference>
<organism evidence="3 4">
    <name type="scientific">Magnaporthiopsis poae (strain ATCC 64411 / 73-15)</name>
    <name type="common">Kentucky bluegrass fungus</name>
    <name type="synonym">Magnaporthe poae</name>
    <dbReference type="NCBI Taxonomy" id="644358"/>
    <lineage>
        <taxon>Eukaryota</taxon>
        <taxon>Fungi</taxon>
        <taxon>Dikarya</taxon>
        <taxon>Ascomycota</taxon>
        <taxon>Pezizomycotina</taxon>
        <taxon>Sordariomycetes</taxon>
        <taxon>Sordariomycetidae</taxon>
        <taxon>Magnaporthales</taxon>
        <taxon>Magnaporthaceae</taxon>
        <taxon>Magnaporthiopsis</taxon>
    </lineage>
</organism>
<reference evidence="2" key="3">
    <citation type="submission" date="2011-03" db="EMBL/GenBank/DDBJ databases">
        <title>Annotation of Magnaporthe poae ATCC 64411.</title>
        <authorList>
            <person name="Ma L.-J."/>
            <person name="Dead R."/>
            <person name="Young S.K."/>
            <person name="Zeng Q."/>
            <person name="Gargeya S."/>
            <person name="Fitzgerald M."/>
            <person name="Haas B."/>
            <person name="Abouelleil A."/>
            <person name="Alvarado L."/>
            <person name="Arachchi H.M."/>
            <person name="Berlin A."/>
            <person name="Brown A."/>
            <person name="Chapman S.B."/>
            <person name="Chen Z."/>
            <person name="Dunbar C."/>
            <person name="Freedman E."/>
            <person name="Gearin G."/>
            <person name="Gellesch M."/>
            <person name="Goldberg J."/>
            <person name="Griggs A."/>
            <person name="Gujja S."/>
            <person name="Heiman D."/>
            <person name="Howarth C."/>
            <person name="Larson L."/>
            <person name="Lui A."/>
            <person name="MacDonald P.J.P."/>
            <person name="Mehta T."/>
            <person name="Montmayeur A."/>
            <person name="Murphy C."/>
            <person name="Neiman D."/>
            <person name="Pearson M."/>
            <person name="Priest M."/>
            <person name="Roberts A."/>
            <person name="Saif S."/>
            <person name="Shea T."/>
            <person name="Shenoy N."/>
            <person name="Sisk P."/>
            <person name="Stolte C."/>
            <person name="Sykes S."/>
            <person name="Yandava C."/>
            <person name="Wortman J."/>
            <person name="Nusbaum C."/>
            <person name="Birren B."/>
        </authorList>
    </citation>
    <scope>NUCLEOTIDE SEQUENCE</scope>
    <source>
        <strain evidence="2">ATCC 64411</strain>
    </source>
</reference>
<accession>A0A0C4DQ94</accession>
<proteinExistence type="predicted"/>
<feature type="chain" id="PRO_5009385310" evidence="1">
    <location>
        <begin position="23"/>
        <end position="205"/>
    </location>
</feature>
<dbReference type="EnsemblFungi" id="MAPG_02032T0">
    <property type="protein sequence ID" value="MAPG_02032T0"/>
    <property type="gene ID" value="MAPG_02032"/>
</dbReference>
<evidence type="ECO:0000313" key="4">
    <source>
        <dbReference type="Proteomes" id="UP000011715"/>
    </source>
</evidence>
<reference evidence="2" key="1">
    <citation type="submission" date="2010-05" db="EMBL/GenBank/DDBJ databases">
        <title>The Genome Sequence of Magnaporthe poae strain ATCC 64411.</title>
        <authorList>
            <consortium name="The Broad Institute Genome Sequencing Platform"/>
            <consortium name="Broad Institute Genome Sequencing Center for Infectious Disease"/>
            <person name="Ma L.-J."/>
            <person name="Dead R."/>
            <person name="Young S."/>
            <person name="Zeng Q."/>
            <person name="Koehrsen M."/>
            <person name="Alvarado L."/>
            <person name="Berlin A."/>
            <person name="Chapman S.B."/>
            <person name="Chen Z."/>
            <person name="Freedman E."/>
            <person name="Gellesch M."/>
            <person name="Goldberg J."/>
            <person name="Griggs A."/>
            <person name="Gujja S."/>
            <person name="Heilman E.R."/>
            <person name="Heiman D."/>
            <person name="Hepburn T."/>
            <person name="Howarth C."/>
            <person name="Jen D."/>
            <person name="Larson L."/>
            <person name="Mehta T."/>
            <person name="Neiman D."/>
            <person name="Pearson M."/>
            <person name="Roberts A."/>
            <person name="Saif S."/>
            <person name="Shea T."/>
            <person name="Shenoy N."/>
            <person name="Sisk P."/>
            <person name="Stolte C."/>
            <person name="Sykes S."/>
            <person name="Walk T."/>
            <person name="White J."/>
            <person name="Yandava C."/>
            <person name="Haas B."/>
            <person name="Nusbaum C."/>
            <person name="Birren B."/>
        </authorList>
    </citation>
    <scope>NUCLEOTIDE SEQUENCE</scope>
    <source>
        <strain evidence="2">ATCC 64411</strain>
    </source>
</reference>
<gene>
    <name evidence="2" type="ORF">MAPG_02032</name>
</gene>
<reference evidence="3" key="4">
    <citation type="journal article" date="2015" name="G3 (Bethesda)">
        <title>Genome sequences of three phytopathogenic species of the Magnaporthaceae family of fungi.</title>
        <authorList>
            <person name="Okagaki L.H."/>
            <person name="Nunes C.C."/>
            <person name="Sailsbery J."/>
            <person name="Clay B."/>
            <person name="Brown D."/>
            <person name="John T."/>
            <person name="Oh Y."/>
            <person name="Young N."/>
            <person name="Fitzgerald M."/>
            <person name="Haas B.J."/>
            <person name="Zeng Q."/>
            <person name="Young S."/>
            <person name="Adiconis X."/>
            <person name="Fan L."/>
            <person name="Levin J.Z."/>
            <person name="Mitchell T.K."/>
            <person name="Okubara P.A."/>
            <person name="Farman M.L."/>
            <person name="Kohn L.M."/>
            <person name="Birren B."/>
            <person name="Ma L.-J."/>
            <person name="Dean R.A."/>
        </authorList>
    </citation>
    <scope>NUCLEOTIDE SEQUENCE</scope>
    <source>
        <strain evidence="3">ATCC 64411 / 73-15</strain>
    </source>
</reference>
<dbReference type="AlphaFoldDB" id="A0A0C4DQ94"/>
<dbReference type="VEuPathDB" id="FungiDB:MAPG_02032"/>
<keyword evidence="1" id="KW-0732">Signal</keyword>
<dbReference type="EMBL" id="ADBL01000514">
    <property type="status" value="NOT_ANNOTATED_CDS"/>
    <property type="molecule type" value="Genomic_DNA"/>
</dbReference>
<evidence type="ECO:0000313" key="2">
    <source>
        <dbReference type="EMBL" id="KLU82965.1"/>
    </source>
</evidence>
<dbReference type="Proteomes" id="UP000011715">
    <property type="component" value="Unassembled WGS sequence"/>
</dbReference>
<evidence type="ECO:0000313" key="3">
    <source>
        <dbReference type="EnsemblFungi" id="MAPG_02032T0"/>
    </source>
</evidence>
<name>A0A0C4DQ94_MAGP6</name>
<reference evidence="3" key="5">
    <citation type="submission" date="2015-06" db="UniProtKB">
        <authorList>
            <consortium name="EnsemblFungi"/>
        </authorList>
    </citation>
    <scope>IDENTIFICATION</scope>
    <source>
        <strain evidence="3">ATCC 64411</strain>
    </source>
</reference>
<protein>
    <submittedName>
        <fullName evidence="2 3">Uncharacterized protein</fullName>
    </submittedName>
</protein>